<evidence type="ECO:0000259" key="1">
    <source>
        <dbReference type="Pfam" id="PF13976"/>
    </source>
</evidence>
<dbReference type="AlphaFoldDB" id="A0A1S4C2W3"/>
<feature type="domain" description="Retrotransposon Copia-like N-terminal" evidence="2">
    <location>
        <begin position="31"/>
        <end position="76"/>
    </location>
</feature>
<dbReference type="InterPro" id="IPR029472">
    <property type="entry name" value="Copia-like_N"/>
</dbReference>
<dbReference type="RefSeq" id="XP_016495398.1">
    <property type="nucleotide sequence ID" value="XM_016639912.1"/>
</dbReference>
<dbReference type="InterPro" id="IPR054722">
    <property type="entry name" value="PolX-like_BBD"/>
</dbReference>
<feature type="domain" description="Retrovirus-related Pol polyprotein from transposon TNT 1-94-like beta-barrel" evidence="3">
    <location>
        <begin position="422"/>
        <end position="493"/>
    </location>
</feature>
<dbReference type="OMA" id="CKMAGHG"/>
<evidence type="ECO:0000313" key="4">
    <source>
        <dbReference type="RefSeq" id="XP_016495398.1"/>
    </source>
</evidence>
<accession>A0A1S4C2W3</accession>
<feature type="domain" description="GAG-pre-integrase" evidence="1">
    <location>
        <begin position="555"/>
        <end position="614"/>
    </location>
</feature>
<organism evidence="4">
    <name type="scientific">Nicotiana tabacum</name>
    <name type="common">Common tobacco</name>
    <dbReference type="NCBI Taxonomy" id="4097"/>
    <lineage>
        <taxon>Eukaryota</taxon>
        <taxon>Viridiplantae</taxon>
        <taxon>Streptophyta</taxon>
        <taxon>Embryophyta</taxon>
        <taxon>Tracheophyta</taxon>
        <taxon>Spermatophyta</taxon>
        <taxon>Magnoliopsida</taxon>
        <taxon>eudicotyledons</taxon>
        <taxon>Gunneridae</taxon>
        <taxon>Pentapetalae</taxon>
        <taxon>asterids</taxon>
        <taxon>lamiids</taxon>
        <taxon>Solanales</taxon>
        <taxon>Solanaceae</taxon>
        <taxon>Nicotianoideae</taxon>
        <taxon>Nicotianeae</taxon>
        <taxon>Nicotiana</taxon>
    </lineage>
</organism>
<dbReference type="Pfam" id="PF13976">
    <property type="entry name" value="gag_pre-integrs"/>
    <property type="match status" value="1"/>
</dbReference>
<evidence type="ECO:0000259" key="2">
    <source>
        <dbReference type="Pfam" id="PF14244"/>
    </source>
</evidence>
<protein>
    <recommendedName>
        <fullName evidence="5">Retrotransposon Copia-like N-terminal domain-containing protein</fullName>
    </recommendedName>
</protein>
<evidence type="ECO:0008006" key="5">
    <source>
        <dbReference type="Google" id="ProtNLM"/>
    </source>
</evidence>
<name>A0A1S4C2W3_TOBAC</name>
<dbReference type="InterPro" id="IPR025724">
    <property type="entry name" value="GAG-pre-integrase_dom"/>
</dbReference>
<sequence length="623" mass="69642">MSEITITYTGDTSNAAKSVSYDANHPYHLNNSDSPGMTLVNTMFDGRGYPGWRRSILLSLSAKKKLGFINGACLSPDLKSPDHEQWSCVNDMVISWILNALSKDIADSRFGRSNGAKLYHLQKELSGLVQGNSDIAAYFTKLKRLWDELDALNVIIYCSCVCVCEGKTKLTKSLEDQRLIQFLMGLNDIHAQARGNILMMNPLPSMDVAYSLLLQDENQREVYANAHFNSESVSFMAAGEAKQPNSQLLADFAAFMITGQGKNYQKLRSQTQRGAAISPKYNNSGQKFFKLQQRFKGKKKYNPNVSCTYCGKARHTQEDCYRIIGFSEDFEFTNHKGQQTQIKENAVLIHEERENSAGQSTELNNSNFGQQLSKEQIAEMMHMYKQAKLAQAGNTGINANAVAGTILKYSGSVFTSLKLDTWIIDSGDSEHMCFDPNSFLFLTPLPVPLNISLPNSFKVIVTHIGSISILPGNILNNMLHVPDFKYNLLSVNRFCVQFKYDVLFTSIGCVLQGLLMKSPQVFGEVREGLYLLELSSLKSKGLFSSNVPSIPKERNSVSKSVSFCSPVQVNSTPDVKLWHVRLGHLPFSAMKHLDFLHCKPNFEFICDVCHKAKQTRNPFPIVA</sequence>
<proteinExistence type="predicted"/>
<dbReference type="Pfam" id="PF22936">
    <property type="entry name" value="Pol_BBD"/>
    <property type="match status" value="1"/>
</dbReference>
<reference evidence="4" key="1">
    <citation type="submission" date="2025-08" db="UniProtKB">
        <authorList>
            <consortium name="RefSeq"/>
        </authorList>
    </citation>
    <scope>IDENTIFICATION</scope>
</reference>
<dbReference type="PANTHER" id="PTHR37610">
    <property type="entry name" value="CCHC-TYPE DOMAIN-CONTAINING PROTEIN"/>
    <property type="match status" value="1"/>
</dbReference>
<evidence type="ECO:0000259" key="3">
    <source>
        <dbReference type="Pfam" id="PF22936"/>
    </source>
</evidence>
<dbReference type="Pfam" id="PF14244">
    <property type="entry name" value="Retrotran_gag_3"/>
    <property type="match status" value="1"/>
</dbReference>
<dbReference type="PaxDb" id="4097-A0A1S4C2W3"/>
<dbReference type="OrthoDB" id="1270753at2759"/>
<dbReference type="PANTHER" id="PTHR37610:SF6">
    <property type="entry name" value="GAG-POLYPEPTIDE OF LTR COPIA-TYPE-RELATED"/>
    <property type="match status" value="1"/>
</dbReference>
<dbReference type="KEGG" id="nta:107814482"/>
<gene>
    <name evidence="4" type="primary">LOC107814482</name>
</gene>